<protein>
    <submittedName>
        <fullName evidence="3">SGNH/GDSL hydrolase family protein</fullName>
    </submittedName>
</protein>
<keyword evidence="3" id="KW-0378">Hydrolase</keyword>
<reference evidence="3" key="1">
    <citation type="submission" date="2022-10" db="EMBL/GenBank/DDBJ databases">
        <title>The complete genomes of actinobacterial strains from the NBC collection.</title>
        <authorList>
            <person name="Joergensen T.S."/>
            <person name="Alvarez Arevalo M."/>
            <person name="Sterndorff E.B."/>
            <person name="Faurdal D."/>
            <person name="Vuksanovic O."/>
            <person name="Mourched A.-S."/>
            <person name="Charusanti P."/>
            <person name="Shaw S."/>
            <person name="Blin K."/>
            <person name="Weber T."/>
        </authorList>
    </citation>
    <scope>NUCLEOTIDE SEQUENCE</scope>
    <source>
        <strain evidence="3">NBC_01482</strain>
    </source>
</reference>
<dbReference type="GO" id="GO:0016787">
    <property type="term" value="F:hydrolase activity"/>
    <property type="evidence" value="ECO:0007669"/>
    <property type="project" value="UniProtKB-KW"/>
</dbReference>
<dbReference type="PANTHER" id="PTHR37981">
    <property type="entry name" value="LIPASE 2"/>
    <property type="match status" value="1"/>
</dbReference>
<evidence type="ECO:0000259" key="2">
    <source>
        <dbReference type="Pfam" id="PF13472"/>
    </source>
</evidence>
<dbReference type="InterPro" id="IPR013830">
    <property type="entry name" value="SGNH_hydro"/>
</dbReference>
<keyword evidence="4" id="KW-1185">Reference proteome</keyword>
<dbReference type="EMBL" id="CP109441">
    <property type="protein sequence ID" value="WUV42593.1"/>
    <property type="molecule type" value="Genomic_DNA"/>
</dbReference>
<accession>A0ABZ1YHI1</accession>
<organism evidence="3 4">
    <name type="scientific">Nocardia vinacea</name>
    <dbReference type="NCBI Taxonomy" id="96468"/>
    <lineage>
        <taxon>Bacteria</taxon>
        <taxon>Bacillati</taxon>
        <taxon>Actinomycetota</taxon>
        <taxon>Actinomycetes</taxon>
        <taxon>Mycobacteriales</taxon>
        <taxon>Nocardiaceae</taxon>
        <taxon>Nocardia</taxon>
    </lineage>
</organism>
<evidence type="ECO:0000313" key="3">
    <source>
        <dbReference type="EMBL" id="WUV42593.1"/>
    </source>
</evidence>
<sequence length="300" mass="30819">MQVFGSWNHLFGKARPAVAAAAMAVAASAAITGQAGADPAADTHYVALGDSFAAGAGVFPQTELATCSRSAVNYPSLVAKELGVATFKDVTCGGATLDDLTSPQRGVVSGTAAPQFDALTPDTTLVTMTMGGNDIGLAKQALLCGNLLPEPHGTSCADTFTANGVDTFAERTKALAPVYGTAIDEIRSRAPEATIVIVGYPTASRAGACPAQQPAWPRDADYLQDVLVNLNTLLRDVSAAHGAIFVDTATSSIGHDMCAAPDQQWINGLIPSLSTPSIVPLHPNTFGEQNIAQQVVAALR</sequence>
<proteinExistence type="predicted"/>
<name>A0ABZ1YHI1_9NOCA</name>
<dbReference type="RefSeq" id="WP_329405251.1">
    <property type="nucleotide sequence ID" value="NZ_CP109441.1"/>
</dbReference>
<evidence type="ECO:0000313" key="4">
    <source>
        <dbReference type="Proteomes" id="UP001432062"/>
    </source>
</evidence>
<dbReference type="Gene3D" id="3.40.50.1110">
    <property type="entry name" value="SGNH hydrolase"/>
    <property type="match status" value="1"/>
</dbReference>
<feature type="signal peptide" evidence="1">
    <location>
        <begin position="1"/>
        <end position="37"/>
    </location>
</feature>
<dbReference type="InterPro" id="IPR037460">
    <property type="entry name" value="SEST-like"/>
</dbReference>
<dbReference type="SUPFAM" id="SSF52266">
    <property type="entry name" value="SGNH hydrolase"/>
    <property type="match status" value="1"/>
</dbReference>
<dbReference type="Pfam" id="PF13472">
    <property type="entry name" value="Lipase_GDSL_2"/>
    <property type="match status" value="1"/>
</dbReference>
<dbReference type="InterPro" id="IPR036514">
    <property type="entry name" value="SGNH_hydro_sf"/>
</dbReference>
<gene>
    <name evidence="3" type="ORF">OG563_25395</name>
</gene>
<dbReference type="Proteomes" id="UP001432062">
    <property type="component" value="Chromosome"/>
</dbReference>
<feature type="domain" description="SGNH hydrolase-type esterase" evidence="2">
    <location>
        <begin position="47"/>
        <end position="288"/>
    </location>
</feature>
<dbReference type="CDD" id="cd01823">
    <property type="entry name" value="SEST_like"/>
    <property type="match status" value="1"/>
</dbReference>
<keyword evidence="1" id="KW-0732">Signal</keyword>
<feature type="chain" id="PRO_5046921224" evidence="1">
    <location>
        <begin position="38"/>
        <end position="300"/>
    </location>
</feature>
<evidence type="ECO:0000256" key="1">
    <source>
        <dbReference type="SAM" id="SignalP"/>
    </source>
</evidence>
<dbReference type="PANTHER" id="PTHR37981:SF1">
    <property type="entry name" value="SGNH HYDROLASE-TYPE ESTERASE DOMAIN-CONTAINING PROTEIN"/>
    <property type="match status" value="1"/>
</dbReference>